<dbReference type="PANTHER" id="PTHR10252:SF98">
    <property type="entry name" value="TRANSCRIPTION FACTOR CBF_NF-Y_ARCHAEAL HISTONE DOMAIN-CONTAINING PROTEIN"/>
    <property type="match status" value="1"/>
</dbReference>
<keyword evidence="2" id="KW-0539">Nucleus</keyword>
<evidence type="ECO:0000256" key="2">
    <source>
        <dbReference type="ARBA" id="ARBA00023242"/>
    </source>
</evidence>
<name>A0A835UZG7_VANPL</name>
<dbReference type="GO" id="GO:0005634">
    <property type="term" value="C:nucleus"/>
    <property type="evidence" value="ECO:0007669"/>
    <property type="project" value="UniProtKB-SubCell"/>
</dbReference>
<dbReference type="GO" id="GO:0016251">
    <property type="term" value="F:RNA polymerase II general transcription initiation factor activity"/>
    <property type="evidence" value="ECO:0007669"/>
    <property type="project" value="TreeGrafter"/>
</dbReference>
<dbReference type="Pfam" id="PF00808">
    <property type="entry name" value="CBFD_NFYB_HMF"/>
    <property type="match status" value="1"/>
</dbReference>
<dbReference type="FunFam" id="1.10.20.10:FF:000038">
    <property type="entry name" value="dr1-associated corepressor homolog"/>
    <property type="match status" value="1"/>
</dbReference>
<dbReference type="Gene3D" id="1.10.20.10">
    <property type="entry name" value="Histone, subunit A"/>
    <property type="match status" value="1"/>
</dbReference>
<evidence type="ECO:0000313" key="5">
    <source>
        <dbReference type="EMBL" id="KAG0481689.1"/>
    </source>
</evidence>
<dbReference type="OrthoDB" id="1936278at2759"/>
<sequence length="228" mass="25744">MRKKLYTRFPASRIKKIMQSDEDVGKIALPVPLLISKALELFLHDLCNRTHEITLKRGAKTMGSFHLKQCVHSFNVFDFLKEIVSKVPDVGCSNVGTEDRSYRKRKALDSEDNAIDEESKMTKTLSVNSGSGQGRGRGRGRGRVDHGSNKCEVDPHVSSYCHVKPEEAENDYSTSQLTSTTDTGFTIRNFDLNRDPVEDEVNTSFSTMLFTKQPSEMDHDVDDYDNDD</sequence>
<feature type="domain" description="Transcription factor CBF/NF-Y/archaeal histone" evidence="4">
    <location>
        <begin position="8"/>
        <end position="71"/>
    </location>
</feature>
<dbReference type="InterPro" id="IPR003958">
    <property type="entry name" value="CBFA_NFYB_domain"/>
</dbReference>
<evidence type="ECO:0000256" key="1">
    <source>
        <dbReference type="ARBA" id="ARBA00004123"/>
    </source>
</evidence>
<evidence type="ECO:0000256" key="3">
    <source>
        <dbReference type="SAM" id="MobiDB-lite"/>
    </source>
</evidence>
<dbReference type="Proteomes" id="UP000636800">
    <property type="component" value="Chromosome 5"/>
</dbReference>
<gene>
    <name evidence="5" type="ORF">HPP92_012547</name>
</gene>
<proteinExistence type="predicted"/>
<dbReference type="PANTHER" id="PTHR10252">
    <property type="entry name" value="HISTONE-LIKE TRANSCRIPTION FACTOR CCAAT-RELATED"/>
    <property type="match status" value="1"/>
</dbReference>
<feature type="region of interest" description="Disordered" evidence="3">
    <location>
        <begin position="113"/>
        <end position="149"/>
    </location>
</feature>
<dbReference type="SUPFAM" id="SSF47113">
    <property type="entry name" value="Histone-fold"/>
    <property type="match status" value="1"/>
</dbReference>
<reference evidence="5 6" key="1">
    <citation type="journal article" date="2020" name="Nat. Food">
        <title>A phased Vanilla planifolia genome enables genetic improvement of flavour and production.</title>
        <authorList>
            <person name="Hasing T."/>
            <person name="Tang H."/>
            <person name="Brym M."/>
            <person name="Khazi F."/>
            <person name="Huang T."/>
            <person name="Chambers A.H."/>
        </authorList>
    </citation>
    <scope>NUCLEOTIDE SEQUENCE [LARGE SCALE GENOMIC DNA]</scope>
    <source>
        <tissue evidence="5">Leaf</tissue>
    </source>
</reference>
<dbReference type="CDD" id="cd22906">
    <property type="entry name" value="HFD_DRAP1"/>
    <property type="match status" value="1"/>
</dbReference>
<dbReference type="GO" id="GO:0046982">
    <property type="term" value="F:protein heterodimerization activity"/>
    <property type="evidence" value="ECO:0007669"/>
    <property type="project" value="InterPro"/>
</dbReference>
<accession>A0A835UZG7</accession>
<dbReference type="AlphaFoldDB" id="A0A835UZG7"/>
<comment type="subcellular location">
    <subcellularLocation>
        <location evidence="1">Nucleus</location>
    </subcellularLocation>
</comment>
<protein>
    <recommendedName>
        <fullName evidence="4">Transcription factor CBF/NF-Y/archaeal histone domain-containing protein</fullName>
    </recommendedName>
</protein>
<comment type="caution">
    <text evidence="5">The sequence shown here is derived from an EMBL/GenBank/DDBJ whole genome shotgun (WGS) entry which is preliminary data.</text>
</comment>
<evidence type="ECO:0000259" key="4">
    <source>
        <dbReference type="Pfam" id="PF00808"/>
    </source>
</evidence>
<evidence type="ECO:0000313" key="6">
    <source>
        <dbReference type="Proteomes" id="UP000636800"/>
    </source>
</evidence>
<dbReference type="InterPro" id="IPR009072">
    <property type="entry name" value="Histone-fold"/>
</dbReference>
<dbReference type="EMBL" id="JADCNL010000005">
    <property type="protein sequence ID" value="KAG0481689.1"/>
    <property type="molecule type" value="Genomic_DNA"/>
</dbReference>
<dbReference type="GO" id="GO:0001046">
    <property type="term" value="F:core promoter sequence-specific DNA binding"/>
    <property type="evidence" value="ECO:0007669"/>
    <property type="project" value="TreeGrafter"/>
</dbReference>
<keyword evidence="6" id="KW-1185">Reference proteome</keyword>
<dbReference type="InterPro" id="IPR050568">
    <property type="entry name" value="Transcr_DNA_Rep_Reg"/>
</dbReference>
<organism evidence="5 6">
    <name type="scientific">Vanilla planifolia</name>
    <name type="common">Vanilla</name>
    <dbReference type="NCBI Taxonomy" id="51239"/>
    <lineage>
        <taxon>Eukaryota</taxon>
        <taxon>Viridiplantae</taxon>
        <taxon>Streptophyta</taxon>
        <taxon>Embryophyta</taxon>
        <taxon>Tracheophyta</taxon>
        <taxon>Spermatophyta</taxon>
        <taxon>Magnoliopsida</taxon>
        <taxon>Liliopsida</taxon>
        <taxon>Asparagales</taxon>
        <taxon>Orchidaceae</taxon>
        <taxon>Vanilloideae</taxon>
        <taxon>Vanilleae</taxon>
        <taxon>Vanilla</taxon>
    </lineage>
</organism>